<dbReference type="NCBIfam" id="TIGR00254">
    <property type="entry name" value="GGDEF"/>
    <property type="match status" value="1"/>
</dbReference>
<dbReference type="GO" id="GO:1902201">
    <property type="term" value="P:negative regulation of bacterial-type flagellum-dependent cell motility"/>
    <property type="evidence" value="ECO:0007669"/>
    <property type="project" value="TreeGrafter"/>
</dbReference>
<dbReference type="PATRIC" id="fig|1603606.3.peg.793"/>
<reference evidence="4 5" key="1">
    <citation type="submission" date="2015-07" db="EMBL/GenBank/DDBJ databases">
        <title>Isolation and Genomic Characterization of a Novel Halophilic Metal-Reducing Deltaproteobacterium from the Deep Subsurface.</title>
        <authorList>
            <person name="Badalamenti J.P."/>
            <person name="Summers Z.M."/>
            <person name="Gralnick J.A."/>
            <person name="Bond D.R."/>
        </authorList>
    </citation>
    <scope>NUCLEOTIDE SEQUENCE [LARGE SCALE GENOMIC DNA]</scope>
    <source>
        <strain evidence="4 5">WTL</strain>
    </source>
</reference>
<evidence type="ECO:0000313" key="5">
    <source>
        <dbReference type="Proteomes" id="UP000057158"/>
    </source>
</evidence>
<dbReference type="InterPro" id="IPR018771">
    <property type="entry name" value="PocR_dom"/>
</dbReference>
<evidence type="ECO:0000256" key="2">
    <source>
        <dbReference type="ARBA" id="ARBA00034247"/>
    </source>
</evidence>
<dbReference type="STRING" id="1603606.DSOUD_0726"/>
<protein>
    <recommendedName>
        <fullName evidence="1">diguanylate cyclase</fullName>
        <ecNumber evidence="1">2.7.7.65</ecNumber>
    </recommendedName>
</protein>
<dbReference type="Gene3D" id="3.30.70.270">
    <property type="match status" value="1"/>
</dbReference>
<evidence type="ECO:0000259" key="3">
    <source>
        <dbReference type="PROSITE" id="PS50887"/>
    </source>
</evidence>
<comment type="catalytic activity">
    <reaction evidence="2">
        <text>2 GTP = 3',3'-c-di-GMP + 2 diphosphate</text>
        <dbReference type="Rhea" id="RHEA:24898"/>
        <dbReference type="ChEBI" id="CHEBI:33019"/>
        <dbReference type="ChEBI" id="CHEBI:37565"/>
        <dbReference type="ChEBI" id="CHEBI:58805"/>
        <dbReference type="EC" id="2.7.7.65"/>
    </reaction>
</comment>
<dbReference type="AlphaFoldDB" id="A0A0M4D0Q7"/>
<dbReference type="SMART" id="SM00267">
    <property type="entry name" value="GGDEF"/>
    <property type="match status" value="1"/>
</dbReference>
<dbReference type="Pfam" id="PF00990">
    <property type="entry name" value="GGDEF"/>
    <property type="match status" value="1"/>
</dbReference>
<organism evidence="4 5">
    <name type="scientific">Desulfuromonas soudanensis</name>
    <dbReference type="NCBI Taxonomy" id="1603606"/>
    <lineage>
        <taxon>Bacteria</taxon>
        <taxon>Pseudomonadati</taxon>
        <taxon>Thermodesulfobacteriota</taxon>
        <taxon>Desulfuromonadia</taxon>
        <taxon>Desulfuromonadales</taxon>
        <taxon>Desulfuromonadaceae</taxon>
        <taxon>Desulfuromonas</taxon>
    </lineage>
</organism>
<dbReference type="SMART" id="SM00065">
    <property type="entry name" value="GAF"/>
    <property type="match status" value="2"/>
</dbReference>
<dbReference type="KEGG" id="des:DSOUD_0726"/>
<dbReference type="SUPFAM" id="SSF55781">
    <property type="entry name" value="GAF domain-like"/>
    <property type="match status" value="1"/>
</dbReference>
<feature type="domain" description="GGDEF" evidence="3">
    <location>
        <begin position="535"/>
        <end position="670"/>
    </location>
</feature>
<dbReference type="Pfam" id="PF13185">
    <property type="entry name" value="GAF_2"/>
    <property type="match status" value="1"/>
</dbReference>
<dbReference type="FunFam" id="3.30.70.270:FF:000001">
    <property type="entry name" value="Diguanylate cyclase domain protein"/>
    <property type="match status" value="1"/>
</dbReference>
<dbReference type="InterPro" id="IPR003018">
    <property type="entry name" value="GAF"/>
</dbReference>
<evidence type="ECO:0000256" key="1">
    <source>
        <dbReference type="ARBA" id="ARBA00012528"/>
    </source>
</evidence>
<dbReference type="GO" id="GO:0052621">
    <property type="term" value="F:diguanylate cyclase activity"/>
    <property type="evidence" value="ECO:0007669"/>
    <property type="project" value="UniProtKB-EC"/>
</dbReference>
<dbReference type="RefSeq" id="WP_053549713.1">
    <property type="nucleotide sequence ID" value="NZ_CP010802.1"/>
</dbReference>
<proteinExistence type="predicted"/>
<dbReference type="GO" id="GO:0043709">
    <property type="term" value="P:cell adhesion involved in single-species biofilm formation"/>
    <property type="evidence" value="ECO:0007669"/>
    <property type="project" value="TreeGrafter"/>
</dbReference>
<dbReference type="InterPro" id="IPR043128">
    <property type="entry name" value="Rev_trsase/Diguanyl_cyclase"/>
</dbReference>
<dbReference type="CDD" id="cd01949">
    <property type="entry name" value="GGDEF"/>
    <property type="match status" value="1"/>
</dbReference>
<name>A0A0M4D0Q7_9BACT</name>
<dbReference type="PANTHER" id="PTHR45138:SF9">
    <property type="entry name" value="DIGUANYLATE CYCLASE DGCM-RELATED"/>
    <property type="match status" value="1"/>
</dbReference>
<evidence type="ECO:0000313" key="4">
    <source>
        <dbReference type="EMBL" id="ALC15514.1"/>
    </source>
</evidence>
<dbReference type="InterPro" id="IPR050469">
    <property type="entry name" value="Diguanylate_Cyclase"/>
</dbReference>
<gene>
    <name evidence="4" type="ORF">DSOUD_0726</name>
</gene>
<dbReference type="InterPro" id="IPR029016">
    <property type="entry name" value="GAF-like_dom_sf"/>
</dbReference>
<dbReference type="GO" id="GO:0005886">
    <property type="term" value="C:plasma membrane"/>
    <property type="evidence" value="ECO:0007669"/>
    <property type="project" value="TreeGrafter"/>
</dbReference>
<dbReference type="SUPFAM" id="SSF55073">
    <property type="entry name" value="Nucleotide cyclase"/>
    <property type="match status" value="1"/>
</dbReference>
<dbReference type="PROSITE" id="PS50887">
    <property type="entry name" value="GGDEF"/>
    <property type="match status" value="1"/>
</dbReference>
<dbReference type="InterPro" id="IPR029787">
    <property type="entry name" value="Nucleotide_cyclase"/>
</dbReference>
<sequence length="680" mass="75257">MHEKFLPIRPLPPGELLSVLRDHAVLSRYSLALYNDAEILLARHGQTERFCGSAAESPFCTEPCQSVCRPKINWRGTRIRPRVYRCPGGLLYFVIPFKHEPAVDYILLGGGFREKFIDIGRLERLARERGVNGIDLLESWEELPSTSLEEMHRTAEEANLLLESLGNGQFHALSLERILTLFNGVAGIGPELDRVTSTEGVLALLSESLTILFSLSRIAVALPLPDGGVSIRDLLDHQAPTLHHDGKTGSILLRGAERRHFLLSGERAAQLLPGYEVKRLVCFPLNAGGRFSGCLLLADPRLSSSELVLVELLVSRAAIRLRLLLDDQEHGRDLFLTNRFMDRLGALTLARSRNELLGSVLNAATELLRARKGSLMLVDNAGQTLRIAASKGINRELAVNLRIPVGHGIAGGVAQRGEMLLVRDIEHDPRIAAANRPRFQSKSFISLPFKIGKRIIGVLNLSDWETTTPFTVTEEKLLGALLDHSGALIERAESIKRTKHLEALTITDPLTGLYNRRFLKERFEAEISRAIRKKESLAVMLIDLDHFKNYNDLCGHLAGDAVLRQTARILQRSAREMDLVIRFGGEEFCVLLPGASLSEALHVGERMRRAIETEPFPRQGSQPLGTLTASFGIAAYPENGLSAQSILGAADVALYQAKDQGRNCIVLSEPMVPREKISYL</sequence>
<dbReference type="Proteomes" id="UP000057158">
    <property type="component" value="Chromosome"/>
</dbReference>
<dbReference type="EMBL" id="CP010802">
    <property type="protein sequence ID" value="ALC15514.1"/>
    <property type="molecule type" value="Genomic_DNA"/>
</dbReference>
<keyword evidence="5" id="KW-1185">Reference proteome</keyword>
<dbReference type="Pfam" id="PF10114">
    <property type="entry name" value="PocR"/>
    <property type="match status" value="1"/>
</dbReference>
<dbReference type="EC" id="2.7.7.65" evidence="1"/>
<dbReference type="PANTHER" id="PTHR45138">
    <property type="entry name" value="REGULATORY COMPONENTS OF SENSORY TRANSDUCTION SYSTEM"/>
    <property type="match status" value="1"/>
</dbReference>
<accession>A0A0M4D0Q7</accession>
<dbReference type="InterPro" id="IPR000160">
    <property type="entry name" value="GGDEF_dom"/>
</dbReference>
<dbReference type="Gene3D" id="3.30.450.40">
    <property type="match status" value="1"/>
</dbReference>